<protein>
    <submittedName>
        <fullName evidence="1">Para-aminobenzoate synthase component I</fullName>
        <ecNumber evidence="1">2.6.1.85</ecNumber>
    </submittedName>
</protein>
<dbReference type="SUPFAM" id="SSF56322">
    <property type="entry name" value="ADC synthase"/>
    <property type="match status" value="1"/>
</dbReference>
<keyword evidence="1" id="KW-0808">Transferase</keyword>
<evidence type="ECO:0000313" key="1">
    <source>
        <dbReference type="EMBL" id="CSA15551.1"/>
    </source>
</evidence>
<sequence length="51" mass="5575">MDTSITIRTLVAYQQQLYAWAGGGLVADSEGAAEYQETLDKLSRILPTLES</sequence>
<dbReference type="Gene3D" id="3.60.120.10">
    <property type="entry name" value="Anthranilate synthase"/>
    <property type="match status" value="1"/>
</dbReference>
<dbReference type="GO" id="GO:0046820">
    <property type="term" value="F:4-amino-4-deoxychorismate synthase activity"/>
    <property type="evidence" value="ECO:0007669"/>
    <property type="project" value="UniProtKB-EC"/>
</dbReference>
<name>A0A655PMY6_VIBCL</name>
<evidence type="ECO:0000313" key="2">
    <source>
        <dbReference type="Proteomes" id="UP000044806"/>
    </source>
</evidence>
<dbReference type="Pfam" id="PF00425">
    <property type="entry name" value="Chorismate_bind"/>
    <property type="match status" value="1"/>
</dbReference>
<dbReference type="AlphaFoldDB" id="A0A655PMY6"/>
<dbReference type="InterPro" id="IPR005801">
    <property type="entry name" value="ADC_synthase"/>
</dbReference>
<organism evidence="1 2">
    <name type="scientific">Vibrio cholerae</name>
    <dbReference type="NCBI Taxonomy" id="666"/>
    <lineage>
        <taxon>Bacteria</taxon>
        <taxon>Pseudomonadati</taxon>
        <taxon>Pseudomonadota</taxon>
        <taxon>Gammaproteobacteria</taxon>
        <taxon>Vibrionales</taxon>
        <taxon>Vibrionaceae</taxon>
        <taxon>Vibrio</taxon>
    </lineage>
</organism>
<accession>A0A655PMY6</accession>
<gene>
    <name evidence="1" type="primary">pabB_1</name>
    <name evidence="1" type="ORF">ERS013165_00892</name>
</gene>
<dbReference type="Proteomes" id="UP000044806">
    <property type="component" value="Unassembled WGS sequence"/>
</dbReference>
<proteinExistence type="predicted"/>
<dbReference type="InterPro" id="IPR015890">
    <property type="entry name" value="Chorismate_C"/>
</dbReference>
<reference evidence="1 2" key="1">
    <citation type="submission" date="2015-07" db="EMBL/GenBank/DDBJ databases">
        <authorList>
            <consortium name="Pathogen Informatics"/>
        </authorList>
    </citation>
    <scope>NUCLEOTIDE SEQUENCE [LARGE SCALE GENOMIC DNA]</scope>
    <source>
        <strain evidence="1 2">A51</strain>
    </source>
</reference>
<keyword evidence="1" id="KW-0032">Aminotransferase</keyword>
<dbReference type="EMBL" id="CWOW01000003">
    <property type="protein sequence ID" value="CSA15551.1"/>
    <property type="molecule type" value="Genomic_DNA"/>
</dbReference>
<dbReference type="EC" id="2.6.1.85" evidence="1"/>